<dbReference type="InterPro" id="IPR002410">
    <property type="entry name" value="Peptidase_S33"/>
</dbReference>
<dbReference type="InterPro" id="IPR050266">
    <property type="entry name" value="AB_hydrolase_sf"/>
</dbReference>
<gene>
    <name evidence="4" type="ORF">ACFP3M_00225</name>
</gene>
<dbReference type="PANTHER" id="PTHR43798:SF33">
    <property type="entry name" value="HYDROLASE, PUTATIVE (AFU_ORTHOLOGUE AFUA_2G14860)-RELATED"/>
    <property type="match status" value="1"/>
</dbReference>
<dbReference type="SUPFAM" id="SSF53474">
    <property type="entry name" value="alpha/beta-Hydrolases"/>
    <property type="match status" value="1"/>
</dbReference>
<evidence type="ECO:0000259" key="3">
    <source>
        <dbReference type="Pfam" id="PF00561"/>
    </source>
</evidence>
<dbReference type="PANTHER" id="PTHR43798">
    <property type="entry name" value="MONOACYLGLYCEROL LIPASE"/>
    <property type="match status" value="1"/>
</dbReference>
<comment type="similarity">
    <text evidence="1">Belongs to the peptidase S33 family.</text>
</comment>
<dbReference type="Proteomes" id="UP001596241">
    <property type="component" value="Unassembled WGS sequence"/>
</dbReference>
<dbReference type="Gene3D" id="3.40.50.1820">
    <property type="entry name" value="alpha/beta hydrolase"/>
    <property type="match status" value="1"/>
</dbReference>
<feature type="domain" description="AB hydrolase-1" evidence="3">
    <location>
        <begin position="30"/>
        <end position="270"/>
    </location>
</feature>
<dbReference type="EMBL" id="JBHSPW010000001">
    <property type="protein sequence ID" value="MFC5891255.1"/>
    <property type="molecule type" value="Genomic_DNA"/>
</dbReference>
<evidence type="ECO:0000256" key="1">
    <source>
        <dbReference type="ARBA" id="ARBA00010088"/>
    </source>
</evidence>
<dbReference type="Pfam" id="PF00561">
    <property type="entry name" value="Abhydrolase_1"/>
    <property type="match status" value="1"/>
</dbReference>
<evidence type="ECO:0000313" key="5">
    <source>
        <dbReference type="Proteomes" id="UP001596241"/>
    </source>
</evidence>
<proteinExistence type="inferred from homology"/>
<protein>
    <submittedName>
        <fullName evidence="4">Alpha/beta fold hydrolase</fullName>
    </submittedName>
</protein>
<accession>A0ABW1FAQ5</accession>
<dbReference type="InterPro" id="IPR000073">
    <property type="entry name" value="AB_hydrolase_1"/>
</dbReference>
<dbReference type="InterPro" id="IPR029058">
    <property type="entry name" value="AB_hydrolase_fold"/>
</dbReference>
<evidence type="ECO:0000256" key="2">
    <source>
        <dbReference type="ARBA" id="ARBA00022801"/>
    </source>
</evidence>
<evidence type="ECO:0000313" key="4">
    <source>
        <dbReference type="EMBL" id="MFC5891255.1"/>
    </source>
</evidence>
<keyword evidence="5" id="KW-1185">Reference proteome</keyword>
<dbReference type="PRINTS" id="PR00793">
    <property type="entry name" value="PROAMNOPTASE"/>
</dbReference>
<keyword evidence="2 4" id="KW-0378">Hydrolase</keyword>
<comment type="caution">
    <text evidence="4">The sequence shown here is derived from an EMBL/GenBank/DDBJ whole genome shotgun (WGS) entry which is preliminary data.</text>
</comment>
<reference evidence="5" key="1">
    <citation type="journal article" date="2019" name="Int. J. Syst. Evol. Microbiol.">
        <title>The Global Catalogue of Microorganisms (GCM) 10K type strain sequencing project: providing services to taxonomists for standard genome sequencing and annotation.</title>
        <authorList>
            <consortium name="The Broad Institute Genomics Platform"/>
            <consortium name="The Broad Institute Genome Sequencing Center for Infectious Disease"/>
            <person name="Wu L."/>
            <person name="Ma J."/>
        </authorList>
    </citation>
    <scope>NUCLEOTIDE SEQUENCE [LARGE SCALE GENOMIC DNA]</scope>
    <source>
        <strain evidence="5">CGMCC 1.15809</strain>
    </source>
</reference>
<sequence length="287" mass="32127">MRVRIGDIRLYFDVDGCRLTPAGPGMAERPTLVLLHGGPGADHSPFKPAFSRATEFAQVIYLDQRGSGRSDRSHPGLWSWERWADDVIDFCDALDIPDPVLVGTSAGGWVALMAAIRHPDRVARLVLDSVMPGLPEERLDVFERLGGTEARETARRYWSGESAETIREAWERTCLPLYSQRPGGDPDGENRLKRIEWNHDVLERFRHHLAENFDGWTRLDQVTCPTLVLAGEHDPVATAPAAKRLAAGLTHAKTHLHILPGTGHGVFREDPDRSFELLRDFVDPRHA</sequence>
<organism evidence="4 5">
    <name type="scientific">Streptomyces ramulosus</name>
    <dbReference type="NCBI Taxonomy" id="47762"/>
    <lineage>
        <taxon>Bacteria</taxon>
        <taxon>Bacillati</taxon>
        <taxon>Actinomycetota</taxon>
        <taxon>Actinomycetes</taxon>
        <taxon>Kitasatosporales</taxon>
        <taxon>Streptomycetaceae</taxon>
        <taxon>Streptomyces</taxon>
    </lineage>
</organism>
<dbReference type="GO" id="GO:0016787">
    <property type="term" value="F:hydrolase activity"/>
    <property type="evidence" value="ECO:0007669"/>
    <property type="project" value="UniProtKB-KW"/>
</dbReference>
<name>A0ABW1FAQ5_9ACTN</name>
<dbReference type="PRINTS" id="PR00111">
    <property type="entry name" value="ABHYDROLASE"/>
</dbReference>
<dbReference type="RefSeq" id="WP_345082371.1">
    <property type="nucleotide sequence ID" value="NZ_BAAAWG010000006.1"/>
</dbReference>